<evidence type="ECO:0000256" key="1">
    <source>
        <dbReference type="ARBA" id="ARBA00007521"/>
    </source>
</evidence>
<dbReference type="InterPro" id="IPR011067">
    <property type="entry name" value="Plasmid_toxin/cell-grow_inhib"/>
</dbReference>
<keyword evidence="2" id="KW-1277">Toxin-antitoxin system</keyword>
<dbReference type="KEGG" id="wna:KA717_12525"/>
<dbReference type="InterPro" id="IPR003477">
    <property type="entry name" value="PemK-like"/>
</dbReference>
<name>A0A977L0Q9_9CYAN</name>
<dbReference type="Proteomes" id="UP001065613">
    <property type="component" value="Chromosome"/>
</dbReference>
<evidence type="ECO:0000256" key="2">
    <source>
        <dbReference type="ARBA" id="ARBA00022649"/>
    </source>
</evidence>
<gene>
    <name evidence="3" type="ORF">KA717_12525</name>
</gene>
<dbReference type="Gene3D" id="2.30.30.110">
    <property type="match status" value="1"/>
</dbReference>
<dbReference type="SUPFAM" id="SSF50118">
    <property type="entry name" value="Cell growth inhibitor/plasmid maintenance toxic component"/>
    <property type="match status" value="1"/>
</dbReference>
<proteinExistence type="inferred from homology"/>
<organism evidence="3">
    <name type="scientific">Woronichinia naegeliana WA131</name>
    <dbReference type="NCBI Taxonomy" id="2824559"/>
    <lineage>
        <taxon>Bacteria</taxon>
        <taxon>Bacillati</taxon>
        <taxon>Cyanobacteriota</taxon>
        <taxon>Cyanophyceae</taxon>
        <taxon>Synechococcales</taxon>
        <taxon>Coelosphaeriaceae</taxon>
        <taxon>Woronichinia</taxon>
    </lineage>
</organism>
<dbReference type="Pfam" id="PF02452">
    <property type="entry name" value="PemK_toxin"/>
    <property type="match status" value="1"/>
</dbReference>
<dbReference type="AlphaFoldDB" id="A0A977L0Q9"/>
<comment type="similarity">
    <text evidence="1">Belongs to the PemK/MazF family.</text>
</comment>
<dbReference type="EMBL" id="CP073041">
    <property type="protein sequence ID" value="UXE63379.1"/>
    <property type="molecule type" value="Genomic_DNA"/>
</dbReference>
<evidence type="ECO:0000313" key="3">
    <source>
        <dbReference type="EMBL" id="UXE63379.1"/>
    </source>
</evidence>
<accession>A0A977L0Q9</accession>
<dbReference type="GO" id="GO:0003677">
    <property type="term" value="F:DNA binding"/>
    <property type="evidence" value="ECO:0007669"/>
    <property type="project" value="InterPro"/>
</dbReference>
<sequence>MVTPTTSSIILIPFPFSDLSQSKLRPAVVLANSGKEDWILCQITSKSYADLQSIKLTDDDFANGSLKLVSYARPGKLFTANSSLIVSKVGELKQEKFQKIINAVVSLLINEIKNS</sequence>
<protein>
    <submittedName>
        <fullName evidence="3">Type II toxin-antitoxin system PemK/MazF family toxin</fullName>
    </submittedName>
</protein>
<reference evidence="3" key="1">
    <citation type="submission" date="2021-04" db="EMBL/GenBank/DDBJ databases">
        <title>Genome sequence of Woronichinia naegeliana from Washington state freshwater lake bloom.</title>
        <authorList>
            <person name="Dreher T.W."/>
        </authorList>
    </citation>
    <scope>NUCLEOTIDE SEQUENCE</scope>
    <source>
        <strain evidence="3">WA131</strain>
    </source>
</reference>